<feature type="compositionally biased region" description="Polar residues" evidence="1">
    <location>
        <begin position="85"/>
        <end position="95"/>
    </location>
</feature>
<dbReference type="Proteomes" id="UP001240236">
    <property type="component" value="Unassembled WGS sequence"/>
</dbReference>
<dbReference type="InterPro" id="IPR046053">
    <property type="entry name" value="DUF6011"/>
</dbReference>
<protein>
    <submittedName>
        <fullName evidence="2">Uncharacterized protein</fullName>
    </submittedName>
</protein>
<keyword evidence="3" id="KW-1185">Reference proteome</keyword>
<gene>
    <name evidence="2" type="ORF">J2S42_008249</name>
</gene>
<feature type="region of interest" description="Disordered" evidence="1">
    <location>
        <begin position="44"/>
        <end position="113"/>
    </location>
</feature>
<proteinExistence type="predicted"/>
<accession>A0AAE4B1L8</accession>
<dbReference type="RefSeq" id="WP_307248500.1">
    <property type="nucleotide sequence ID" value="NZ_JAUSUZ010000001.1"/>
</dbReference>
<name>A0AAE4B1L8_9ACTN</name>
<evidence type="ECO:0000313" key="3">
    <source>
        <dbReference type="Proteomes" id="UP001240236"/>
    </source>
</evidence>
<sequence length="195" mass="20784">MTALIAAATVSPVPCRGGCGQQLTDADSIRVGYGPDCAEKRGIWHPRHQTTTRPAARQDGPTLLDLIGDRMTDDETRRAPAESNAGGSTTLSAYPSSPERRSGDLSGPDASPLTADQAAQIAAALKSGAARICRTRCYPCQFDDCPDGPHTWMDADEIAHVGRRVDTAEERLALARTNPCGCACMDQHRIPKETP</sequence>
<organism evidence="2 3">
    <name type="scientific">Catenuloplanes indicus</name>
    <dbReference type="NCBI Taxonomy" id="137267"/>
    <lineage>
        <taxon>Bacteria</taxon>
        <taxon>Bacillati</taxon>
        <taxon>Actinomycetota</taxon>
        <taxon>Actinomycetes</taxon>
        <taxon>Micromonosporales</taxon>
        <taxon>Micromonosporaceae</taxon>
        <taxon>Catenuloplanes</taxon>
    </lineage>
</organism>
<dbReference type="AlphaFoldDB" id="A0AAE4B1L8"/>
<reference evidence="2 3" key="1">
    <citation type="submission" date="2023-07" db="EMBL/GenBank/DDBJ databases">
        <title>Sequencing the genomes of 1000 actinobacteria strains.</title>
        <authorList>
            <person name="Klenk H.-P."/>
        </authorList>
    </citation>
    <scope>NUCLEOTIDE SEQUENCE [LARGE SCALE GENOMIC DNA]</scope>
    <source>
        <strain evidence="2 3">DSM 44709</strain>
    </source>
</reference>
<dbReference type="Pfam" id="PF19474">
    <property type="entry name" value="DUF6011"/>
    <property type="match status" value="1"/>
</dbReference>
<comment type="caution">
    <text evidence="2">The sequence shown here is derived from an EMBL/GenBank/DDBJ whole genome shotgun (WGS) entry which is preliminary data.</text>
</comment>
<feature type="compositionally biased region" description="Basic and acidic residues" evidence="1">
    <location>
        <begin position="67"/>
        <end position="80"/>
    </location>
</feature>
<dbReference type="EMBL" id="JAUSUZ010000001">
    <property type="protein sequence ID" value="MDQ0371580.1"/>
    <property type="molecule type" value="Genomic_DNA"/>
</dbReference>
<evidence type="ECO:0000313" key="2">
    <source>
        <dbReference type="EMBL" id="MDQ0371580.1"/>
    </source>
</evidence>
<evidence type="ECO:0000256" key="1">
    <source>
        <dbReference type="SAM" id="MobiDB-lite"/>
    </source>
</evidence>